<comment type="caution">
    <text evidence="2">The sequence shown here is derived from an EMBL/GenBank/DDBJ whole genome shotgun (WGS) entry which is preliminary data.</text>
</comment>
<dbReference type="EMBL" id="BAABME010006911">
    <property type="protein sequence ID" value="GAA0169615.1"/>
    <property type="molecule type" value="Genomic_DNA"/>
</dbReference>
<dbReference type="AlphaFoldDB" id="A0AAV3QZZ4"/>
<gene>
    <name evidence="2" type="ORF">LIER_24061</name>
</gene>
<accession>A0AAV3QZZ4</accession>
<evidence type="ECO:0000313" key="2">
    <source>
        <dbReference type="EMBL" id="GAA0169615.1"/>
    </source>
</evidence>
<feature type="region of interest" description="Disordered" evidence="1">
    <location>
        <begin position="19"/>
        <end position="94"/>
    </location>
</feature>
<dbReference type="Proteomes" id="UP001454036">
    <property type="component" value="Unassembled WGS sequence"/>
</dbReference>
<reference evidence="2 3" key="1">
    <citation type="submission" date="2024-01" db="EMBL/GenBank/DDBJ databases">
        <title>The complete chloroplast genome sequence of Lithospermum erythrorhizon: insights into the phylogenetic relationship among Boraginaceae species and the maternal lineages of purple gromwells.</title>
        <authorList>
            <person name="Okada T."/>
            <person name="Watanabe K."/>
        </authorList>
    </citation>
    <scope>NUCLEOTIDE SEQUENCE [LARGE SCALE GENOMIC DNA]</scope>
</reference>
<organism evidence="2 3">
    <name type="scientific">Lithospermum erythrorhizon</name>
    <name type="common">Purple gromwell</name>
    <name type="synonym">Lithospermum officinale var. erythrorhizon</name>
    <dbReference type="NCBI Taxonomy" id="34254"/>
    <lineage>
        <taxon>Eukaryota</taxon>
        <taxon>Viridiplantae</taxon>
        <taxon>Streptophyta</taxon>
        <taxon>Embryophyta</taxon>
        <taxon>Tracheophyta</taxon>
        <taxon>Spermatophyta</taxon>
        <taxon>Magnoliopsida</taxon>
        <taxon>eudicotyledons</taxon>
        <taxon>Gunneridae</taxon>
        <taxon>Pentapetalae</taxon>
        <taxon>asterids</taxon>
        <taxon>lamiids</taxon>
        <taxon>Boraginales</taxon>
        <taxon>Boraginaceae</taxon>
        <taxon>Boraginoideae</taxon>
        <taxon>Lithospermeae</taxon>
        <taxon>Lithospermum</taxon>
    </lineage>
</organism>
<evidence type="ECO:0008006" key="4">
    <source>
        <dbReference type="Google" id="ProtNLM"/>
    </source>
</evidence>
<evidence type="ECO:0000256" key="1">
    <source>
        <dbReference type="SAM" id="MobiDB-lite"/>
    </source>
</evidence>
<protein>
    <recommendedName>
        <fullName evidence="4">Secreted protein</fullName>
    </recommendedName>
</protein>
<proteinExistence type="predicted"/>
<name>A0AAV3QZZ4_LITER</name>
<sequence length="94" mass="10225">MSVVPVFLHCCYVYANLTPKKRAANPPSPSGQHGRSNPRHPSPPGPYSSLGPTMPDPRGGCAGTARRGHLPGPEKRRGPRKETRGSRNYRIRQG</sequence>
<keyword evidence="3" id="KW-1185">Reference proteome</keyword>
<evidence type="ECO:0000313" key="3">
    <source>
        <dbReference type="Proteomes" id="UP001454036"/>
    </source>
</evidence>
<feature type="compositionally biased region" description="Basic and acidic residues" evidence="1">
    <location>
        <begin position="72"/>
        <end position="85"/>
    </location>
</feature>